<keyword evidence="4" id="KW-1185">Reference proteome</keyword>
<reference evidence="3 4" key="1">
    <citation type="submission" date="2015-01" db="EMBL/GenBank/DDBJ databases">
        <title>The Genome Sequence of Ochroconis gallopava CBS43764.</title>
        <authorList>
            <consortium name="The Broad Institute Genomics Platform"/>
            <person name="Cuomo C."/>
            <person name="de Hoog S."/>
            <person name="Gorbushina A."/>
            <person name="Stielow B."/>
            <person name="Teixiera M."/>
            <person name="Abouelleil A."/>
            <person name="Chapman S.B."/>
            <person name="Priest M."/>
            <person name="Young S.K."/>
            <person name="Wortman J."/>
            <person name="Nusbaum C."/>
            <person name="Birren B."/>
        </authorList>
    </citation>
    <scope>NUCLEOTIDE SEQUENCE [LARGE SCALE GENOMIC DNA]</scope>
    <source>
        <strain evidence="3 4">CBS 43764</strain>
    </source>
</reference>
<dbReference type="SMART" id="SM01007">
    <property type="entry name" value="Aldolase_II"/>
    <property type="match status" value="1"/>
</dbReference>
<evidence type="ECO:0000256" key="1">
    <source>
        <dbReference type="SAM" id="MobiDB-lite"/>
    </source>
</evidence>
<dbReference type="STRING" id="253628.A0A0D1YU12"/>
<dbReference type="EMBL" id="KN847542">
    <property type="protein sequence ID" value="KIW04157.1"/>
    <property type="molecule type" value="Genomic_DNA"/>
</dbReference>
<dbReference type="VEuPathDB" id="FungiDB:PV09_04964"/>
<accession>A0A0D1YU12</accession>
<dbReference type="PANTHER" id="PTHR10672">
    <property type="entry name" value="ADDUCIN"/>
    <property type="match status" value="1"/>
</dbReference>
<evidence type="ECO:0000313" key="3">
    <source>
        <dbReference type="EMBL" id="KIW04157.1"/>
    </source>
</evidence>
<name>A0A0D1YU12_9PEZI</name>
<dbReference type="GO" id="GO:0051015">
    <property type="term" value="F:actin filament binding"/>
    <property type="evidence" value="ECO:0007669"/>
    <property type="project" value="TreeGrafter"/>
</dbReference>
<dbReference type="NCBIfam" id="NF004855">
    <property type="entry name" value="PRK06208.1"/>
    <property type="match status" value="1"/>
</dbReference>
<proteinExistence type="predicted"/>
<dbReference type="FunFam" id="3.40.225.10:FF:000009">
    <property type="entry name" value="Class II aldolase/adducin N-terminal"/>
    <property type="match status" value="1"/>
</dbReference>
<dbReference type="GeneID" id="27312937"/>
<dbReference type="Pfam" id="PF00596">
    <property type="entry name" value="Aldolase_II"/>
    <property type="match status" value="1"/>
</dbReference>
<protein>
    <recommendedName>
        <fullName evidence="2">Class II aldolase/adducin N-terminal domain-containing protein</fullName>
    </recommendedName>
</protein>
<dbReference type="InterPro" id="IPR036409">
    <property type="entry name" value="Aldolase_II/adducin_N_sf"/>
</dbReference>
<dbReference type="HOGENOM" id="CLU_006033_1_2_1"/>
<gene>
    <name evidence="3" type="ORF">PV09_04964</name>
</gene>
<feature type="domain" description="Class II aldolase/adducin N-terminal" evidence="2">
    <location>
        <begin position="45"/>
        <end position="227"/>
    </location>
</feature>
<evidence type="ECO:0000259" key="2">
    <source>
        <dbReference type="SMART" id="SM01007"/>
    </source>
</evidence>
<dbReference type="Gene3D" id="3.40.225.10">
    <property type="entry name" value="Class II aldolase/adducin N-terminal domain"/>
    <property type="match status" value="1"/>
</dbReference>
<organism evidence="3 4">
    <name type="scientific">Verruconis gallopava</name>
    <dbReference type="NCBI Taxonomy" id="253628"/>
    <lineage>
        <taxon>Eukaryota</taxon>
        <taxon>Fungi</taxon>
        <taxon>Dikarya</taxon>
        <taxon>Ascomycota</taxon>
        <taxon>Pezizomycotina</taxon>
        <taxon>Dothideomycetes</taxon>
        <taxon>Pleosporomycetidae</taxon>
        <taxon>Venturiales</taxon>
        <taxon>Sympoventuriaceae</taxon>
        <taxon>Verruconis</taxon>
    </lineage>
</organism>
<feature type="region of interest" description="Disordered" evidence="1">
    <location>
        <begin position="1"/>
        <end position="32"/>
    </location>
</feature>
<dbReference type="PANTHER" id="PTHR10672:SF41">
    <property type="entry name" value="CLASS II ALDOLASE_ADDUCIN DOMAIN PROTEIN (AFU_ORTHOLOGUE AFUA_3G01330)"/>
    <property type="match status" value="1"/>
</dbReference>
<dbReference type="SUPFAM" id="SSF53639">
    <property type="entry name" value="AraD/HMP-PK domain-like"/>
    <property type="match status" value="1"/>
</dbReference>
<dbReference type="RefSeq" id="XP_016214026.1">
    <property type="nucleotide sequence ID" value="XM_016358408.1"/>
</dbReference>
<dbReference type="Proteomes" id="UP000053259">
    <property type="component" value="Unassembled WGS sequence"/>
</dbReference>
<dbReference type="GO" id="GO:0005856">
    <property type="term" value="C:cytoskeleton"/>
    <property type="evidence" value="ECO:0007669"/>
    <property type="project" value="TreeGrafter"/>
</dbReference>
<dbReference type="InParanoid" id="A0A0D1YU12"/>
<dbReference type="InterPro" id="IPR001303">
    <property type="entry name" value="Aldolase_II/adducin_N"/>
</dbReference>
<dbReference type="InterPro" id="IPR051017">
    <property type="entry name" value="Aldolase-II_Adducin_sf"/>
</dbReference>
<dbReference type="AlphaFoldDB" id="A0A0D1YU12"/>
<sequence>MAPHVEEPVSSENGGDTTKPVAPKVIFPSPPKFDDPYEERDYLKGRLAAAFRIFGKYGFDEGIAGHITVRDPVEKNTFWVNPLGVSFSLMKKSDLIRVGENGEVIDGGPVRLLNTAAYMIHHAVHTARPDVNAAAHSHSIYGRSFCTLGRKLDIITQDSCSFYNDHVLYENFNGVVLAKEEGENIAKCLGSKKAALLGNHGLLTVGETVEAAVFWFISLDKCCQAQLLADAAAGGRGHETVKINDEDAQFTYNTTGTPLFGWFSAKPIFDLIHKETNGDYLE</sequence>
<evidence type="ECO:0000313" key="4">
    <source>
        <dbReference type="Proteomes" id="UP000053259"/>
    </source>
</evidence>
<dbReference type="OrthoDB" id="3238794at2759"/>